<evidence type="ECO:0000313" key="1">
    <source>
        <dbReference type="EMBL" id="RNA19083.1"/>
    </source>
</evidence>
<comment type="caution">
    <text evidence="1">The sequence shown here is derived from an EMBL/GenBank/DDBJ whole genome shotgun (WGS) entry which is preliminary data.</text>
</comment>
<dbReference type="Proteomes" id="UP000276133">
    <property type="component" value="Unassembled WGS sequence"/>
</dbReference>
<organism evidence="1 2">
    <name type="scientific">Brachionus plicatilis</name>
    <name type="common">Marine rotifer</name>
    <name type="synonym">Brachionus muelleri</name>
    <dbReference type="NCBI Taxonomy" id="10195"/>
    <lineage>
        <taxon>Eukaryota</taxon>
        <taxon>Metazoa</taxon>
        <taxon>Spiralia</taxon>
        <taxon>Gnathifera</taxon>
        <taxon>Rotifera</taxon>
        <taxon>Eurotatoria</taxon>
        <taxon>Monogononta</taxon>
        <taxon>Pseudotrocha</taxon>
        <taxon>Ploima</taxon>
        <taxon>Brachionidae</taxon>
        <taxon>Brachionus</taxon>
    </lineage>
</organism>
<name>A0A3M7R657_BRAPC</name>
<reference evidence="1 2" key="1">
    <citation type="journal article" date="2018" name="Sci. Rep.">
        <title>Genomic signatures of local adaptation to the degree of environmental predictability in rotifers.</title>
        <authorList>
            <person name="Franch-Gras L."/>
            <person name="Hahn C."/>
            <person name="Garcia-Roger E.M."/>
            <person name="Carmona M.J."/>
            <person name="Serra M."/>
            <person name="Gomez A."/>
        </authorList>
    </citation>
    <scope>NUCLEOTIDE SEQUENCE [LARGE SCALE GENOMIC DNA]</scope>
    <source>
        <strain evidence="1">HYR1</strain>
    </source>
</reference>
<accession>A0A3M7R657</accession>
<dbReference type="AlphaFoldDB" id="A0A3M7R657"/>
<gene>
    <name evidence="1" type="ORF">BpHYR1_029522</name>
</gene>
<keyword evidence="2" id="KW-1185">Reference proteome</keyword>
<evidence type="ECO:0000313" key="2">
    <source>
        <dbReference type="Proteomes" id="UP000276133"/>
    </source>
</evidence>
<proteinExistence type="predicted"/>
<protein>
    <submittedName>
        <fullName evidence="1">Uncharacterized protein</fullName>
    </submittedName>
</protein>
<dbReference type="EMBL" id="REGN01004105">
    <property type="protein sequence ID" value="RNA19083.1"/>
    <property type="molecule type" value="Genomic_DNA"/>
</dbReference>
<sequence>MDFELKILLFCFRKIFYIPKIIIDILLKNLNFRLIINNYQNELLIDIIFFKNNCILEIYWLQT</sequence>